<organism evidence="4 5">
    <name type="scientific">Aphanomyces euteiches</name>
    <dbReference type="NCBI Taxonomy" id="100861"/>
    <lineage>
        <taxon>Eukaryota</taxon>
        <taxon>Sar</taxon>
        <taxon>Stramenopiles</taxon>
        <taxon>Oomycota</taxon>
        <taxon>Saprolegniomycetes</taxon>
        <taxon>Saprolegniales</taxon>
        <taxon>Verrucalvaceae</taxon>
        <taxon>Aphanomyces</taxon>
    </lineage>
</organism>
<dbReference type="InterPro" id="IPR000719">
    <property type="entry name" value="Prot_kinase_dom"/>
</dbReference>
<evidence type="ECO:0000313" key="4">
    <source>
        <dbReference type="EMBL" id="KAF0724417.1"/>
    </source>
</evidence>
<feature type="signal peptide" evidence="2">
    <location>
        <begin position="1"/>
        <end position="24"/>
    </location>
</feature>
<dbReference type="PROSITE" id="PS50011">
    <property type="entry name" value="PROTEIN_KINASE_DOM"/>
    <property type="match status" value="1"/>
</dbReference>
<evidence type="ECO:0000256" key="1">
    <source>
        <dbReference type="SAM" id="Phobius"/>
    </source>
</evidence>
<sequence length="661" mass="72865">MRRTKTAAALICTALIAAAGTTEAETCPYAKFNRTFTSDPTMCTQAGAILCLVDNQCKQIAGKSYSKANVEKDPTNTDVLIIKDSADYLASLPLIWNTQIQFFGNGLKKIGNLSSSNISLLDFQNNPGISYDGAVFPRAMTRISIAQDGLTEMPTTIPYGQLAEFFGWENQFTKLENIDFRRANEVKFTGTPTLTSLTNVSFSSKLTKLYAPSKIEVDPPNRFFDVSVFTTFLIDNSTYQVLLTTPTFQVQGIDVTKTCKSPNTIMPLKSFNVCVSSVPFIASDVVPTSTPAPTAPKSDSVNMGAILGGVAGGGFALGLLVWFLVNRYKRSKAKSKNLDANGFEYQQQTANTENTTQGGQSAVFNMEALELIRLDEKALTKTKHVAQGAYGQVFLGEYKGEVVAIKCLLPGKNTKADVQFLIDEIKLTSQLDCPYIVRTIGASWATPIMLEMVVEWMDRGDLKNVLEETKPSNPNANSTTFTWREKINCLLSIVEGLVYLHSLDIIHRDLKSRNILMDTKKGTKLTDFGTARETSNETMTIGVGTYRWMAPEVLKEHYYTVAADIYSLGMVISEMSTHHIPYVDLTNGRGKPLVDTAIMSMVIHQEIQPTLSPLSPPWVKEVALQCLAFEPEDRPTALQLSALIRKNLKLLGDDDQGLYHL</sequence>
<dbReference type="InterPro" id="IPR051681">
    <property type="entry name" value="Ser/Thr_Kinases-Pseudokinases"/>
</dbReference>
<comment type="caution">
    <text evidence="4">The sequence shown here is derived from an EMBL/GenBank/DDBJ whole genome shotgun (WGS) entry which is preliminary data.</text>
</comment>
<evidence type="ECO:0000256" key="2">
    <source>
        <dbReference type="SAM" id="SignalP"/>
    </source>
</evidence>
<dbReference type="SUPFAM" id="SSF56112">
    <property type="entry name" value="Protein kinase-like (PK-like)"/>
    <property type="match status" value="1"/>
</dbReference>
<keyword evidence="1" id="KW-0812">Transmembrane</keyword>
<feature type="domain" description="Protein kinase" evidence="3">
    <location>
        <begin position="379"/>
        <end position="648"/>
    </location>
</feature>
<keyword evidence="1" id="KW-0472">Membrane</keyword>
<keyword evidence="2" id="KW-0732">Signal</keyword>
<dbReference type="Pfam" id="PF00069">
    <property type="entry name" value="Pkinase"/>
    <property type="match status" value="1"/>
</dbReference>
<dbReference type="InterPro" id="IPR011009">
    <property type="entry name" value="Kinase-like_dom_sf"/>
</dbReference>
<keyword evidence="1" id="KW-1133">Transmembrane helix</keyword>
<dbReference type="SMART" id="SM00220">
    <property type="entry name" value="S_TKc"/>
    <property type="match status" value="1"/>
</dbReference>
<dbReference type="Proteomes" id="UP000481153">
    <property type="component" value="Unassembled WGS sequence"/>
</dbReference>
<dbReference type="Gene3D" id="1.10.510.10">
    <property type="entry name" value="Transferase(Phosphotransferase) domain 1"/>
    <property type="match status" value="1"/>
</dbReference>
<dbReference type="VEuPathDB" id="FungiDB:AeMF1_014832"/>
<feature type="chain" id="PRO_5026016588" description="Protein kinase domain-containing protein" evidence="2">
    <location>
        <begin position="25"/>
        <end position="661"/>
    </location>
</feature>
<gene>
    <name evidence="4" type="ORF">Ae201684_016897</name>
</gene>
<dbReference type="GO" id="GO:0004674">
    <property type="term" value="F:protein serine/threonine kinase activity"/>
    <property type="evidence" value="ECO:0007669"/>
    <property type="project" value="TreeGrafter"/>
</dbReference>
<accession>A0A6G0WAY1</accession>
<dbReference type="PROSITE" id="PS00108">
    <property type="entry name" value="PROTEIN_KINASE_ST"/>
    <property type="match status" value="1"/>
</dbReference>
<name>A0A6G0WAY1_9STRA</name>
<dbReference type="InterPro" id="IPR008271">
    <property type="entry name" value="Ser/Thr_kinase_AS"/>
</dbReference>
<dbReference type="AlphaFoldDB" id="A0A6G0WAY1"/>
<dbReference type="PANTHER" id="PTHR44329">
    <property type="entry name" value="SERINE/THREONINE-PROTEIN KINASE TNNI3K-RELATED"/>
    <property type="match status" value="1"/>
</dbReference>
<dbReference type="PANTHER" id="PTHR44329:SF214">
    <property type="entry name" value="PROTEIN KINASE DOMAIN-CONTAINING PROTEIN"/>
    <property type="match status" value="1"/>
</dbReference>
<proteinExistence type="predicted"/>
<evidence type="ECO:0000313" key="5">
    <source>
        <dbReference type="Proteomes" id="UP000481153"/>
    </source>
</evidence>
<feature type="transmembrane region" description="Helical" evidence="1">
    <location>
        <begin position="303"/>
        <end position="325"/>
    </location>
</feature>
<dbReference type="GO" id="GO:0005524">
    <property type="term" value="F:ATP binding"/>
    <property type="evidence" value="ECO:0007669"/>
    <property type="project" value="InterPro"/>
</dbReference>
<reference evidence="4 5" key="1">
    <citation type="submission" date="2019-07" db="EMBL/GenBank/DDBJ databases">
        <title>Genomics analysis of Aphanomyces spp. identifies a new class of oomycete effector associated with host adaptation.</title>
        <authorList>
            <person name="Gaulin E."/>
        </authorList>
    </citation>
    <scope>NUCLEOTIDE SEQUENCE [LARGE SCALE GENOMIC DNA]</scope>
    <source>
        <strain evidence="4 5">ATCC 201684</strain>
    </source>
</reference>
<evidence type="ECO:0000259" key="3">
    <source>
        <dbReference type="PROSITE" id="PS50011"/>
    </source>
</evidence>
<keyword evidence="5" id="KW-1185">Reference proteome</keyword>
<dbReference type="EMBL" id="VJMJ01000271">
    <property type="protein sequence ID" value="KAF0724417.1"/>
    <property type="molecule type" value="Genomic_DNA"/>
</dbReference>
<protein>
    <recommendedName>
        <fullName evidence="3">Protein kinase domain-containing protein</fullName>
    </recommendedName>
</protein>